<keyword evidence="1" id="KW-0812">Transmembrane</keyword>
<evidence type="ECO:0000313" key="3">
    <source>
        <dbReference type="Proteomes" id="UP001142393"/>
    </source>
</evidence>
<protein>
    <submittedName>
        <fullName evidence="2">Uncharacterized protein</fullName>
    </submittedName>
</protein>
<gene>
    <name evidence="2" type="ORF">DFH05DRAFT_1461054</name>
</gene>
<accession>A0A9W8NXU9</accession>
<feature type="transmembrane region" description="Helical" evidence="1">
    <location>
        <begin position="69"/>
        <end position="89"/>
    </location>
</feature>
<evidence type="ECO:0000313" key="2">
    <source>
        <dbReference type="EMBL" id="KAJ3742836.1"/>
    </source>
</evidence>
<dbReference type="EMBL" id="JANVFU010000009">
    <property type="protein sequence ID" value="KAJ3742836.1"/>
    <property type="molecule type" value="Genomic_DNA"/>
</dbReference>
<dbReference type="Proteomes" id="UP001142393">
    <property type="component" value="Unassembled WGS sequence"/>
</dbReference>
<proteinExistence type="predicted"/>
<keyword evidence="1" id="KW-1133">Transmembrane helix</keyword>
<name>A0A9W8NXU9_9AGAR</name>
<organism evidence="2 3">
    <name type="scientific">Lentinula detonsa</name>
    <dbReference type="NCBI Taxonomy" id="2804962"/>
    <lineage>
        <taxon>Eukaryota</taxon>
        <taxon>Fungi</taxon>
        <taxon>Dikarya</taxon>
        <taxon>Basidiomycota</taxon>
        <taxon>Agaricomycotina</taxon>
        <taxon>Agaricomycetes</taxon>
        <taxon>Agaricomycetidae</taxon>
        <taxon>Agaricales</taxon>
        <taxon>Marasmiineae</taxon>
        <taxon>Omphalotaceae</taxon>
        <taxon>Lentinula</taxon>
    </lineage>
</organism>
<keyword evidence="3" id="KW-1185">Reference proteome</keyword>
<comment type="caution">
    <text evidence="2">The sequence shown here is derived from an EMBL/GenBank/DDBJ whole genome shotgun (WGS) entry which is preliminary data.</text>
</comment>
<keyword evidence="1" id="KW-0472">Membrane</keyword>
<dbReference type="AlphaFoldDB" id="A0A9W8NXU9"/>
<reference evidence="2 3" key="1">
    <citation type="journal article" date="2023" name="Proc. Natl. Acad. Sci. U.S.A.">
        <title>A global phylogenomic analysis of the shiitake genus Lentinula.</title>
        <authorList>
            <person name="Sierra-Patev S."/>
            <person name="Min B."/>
            <person name="Naranjo-Ortiz M."/>
            <person name="Looney B."/>
            <person name="Konkel Z."/>
            <person name="Slot J.C."/>
            <person name="Sakamoto Y."/>
            <person name="Steenwyk J.L."/>
            <person name="Rokas A."/>
            <person name="Carro J."/>
            <person name="Camarero S."/>
            <person name="Ferreira P."/>
            <person name="Molpeceres G."/>
            <person name="Ruiz-Duenas F.J."/>
            <person name="Serrano A."/>
            <person name="Henrissat B."/>
            <person name="Drula E."/>
            <person name="Hughes K.W."/>
            <person name="Mata J.L."/>
            <person name="Ishikawa N.K."/>
            <person name="Vargas-Isla R."/>
            <person name="Ushijima S."/>
            <person name="Smith C.A."/>
            <person name="Donoghue J."/>
            <person name="Ahrendt S."/>
            <person name="Andreopoulos W."/>
            <person name="He G."/>
            <person name="LaButti K."/>
            <person name="Lipzen A."/>
            <person name="Ng V."/>
            <person name="Riley R."/>
            <person name="Sandor L."/>
            <person name="Barry K."/>
            <person name="Martinez A.T."/>
            <person name="Xiao Y."/>
            <person name="Gibbons J.G."/>
            <person name="Terashima K."/>
            <person name="Grigoriev I.V."/>
            <person name="Hibbett D."/>
        </authorList>
    </citation>
    <scope>NUCLEOTIDE SEQUENCE [LARGE SCALE GENOMIC DNA]</scope>
    <source>
        <strain evidence="2 3">TFB7810</strain>
    </source>
</reference>
<evidence type="ECO:0000256" key="1">
    <source>
        <dbReference type="SAM" id="Phobius"/>
    </source>
</evidence>
<sequence>MQWMMHPSGQGPYGHLMVSEVNPSDGKTGVEEVDLAIIKGLEEAWPLFSDSYTTLKFQVLRNFRMGGRIALSHAILVSGFLAGGAQTIWTSNAKTRRILRISLMVIVSEMSFPANGTSAWSGFGEGYI</sequence>